<comment type="similarity">
    <text evidence="3">Belongs to the CobB/CobQ family. CobQ subfamily.</text>
</comment>
<organism evidence="12 13">
    <name type="scientific">Alkalimarinus sediminis</name>
    <dbReference type="NCBI Taxonomy" id="1632866"/>
    <lineage>
        <taxon>Bacteria</taxon>
        <taxon>Pseudomonadati</taxon>
        <taxon>Pseudomonadota</taxon>
        <taxon>Gammaproteobacteria</taxon>
        <taxon>Alteromonadales</taxon>
        <taxon>Alteromonadaceae</taxon>
        <taxon>Alkalimarinus</taxon>
    </lineage>
</organism>
<dbReference type="Pfam" id="PF07685">
    <property type="entry name" value="GATase_3"/>
    <property type="match status" value="1"/>
</dbReference>
<dbReference type="NCBIfam" id="TIGR00379">
    <property type="entry name" value="cobB"/>
    <property type="match status" value="1"/>
</dbReference>
<name>A0A9E8HSJ1_9ALTE</name>
<evidence type="ECO:0000313" key="13">
    <source>
        <dbReference type="Proteomes" id="UP001164472"/>
    </source>
</evidence>
<keyword evidence="8" id="KW-0460">Magnesium</keyword>
<evidence type="ECO:0000256" key="8">
    <source>
        <dbReference type="ARBA" id="ARBA00022842"/>
    </source>
</evidence>
<dbReference type="InterPro" id="IPR027417">
    <property type="entry name" value="P-loop_NTPase"/>
</dbReference>
<evidence type="ECO:0000259" key="11">
    <source>
        <dbReference type="Pfam" id="PF07685"/>
    </source>
</evidence>
<dbReference type="AlphaFoldDB" id="A0A9E8HSJ1"/>
<gene>
    <name evidence="12" type="ORF">NNL22_18485</name>
</gene>
<reference evidence="12" key="1">
    <citation type="submission" date="2022-07" db="EMBL/GenBank/DDBJ databases">
        <title>Alkalimarinus sp. nov., isolated from gut of a Alitta virens.</title>
        <authorList>
            <person name="Yang A.I."/>
            <person name="Shin N.-R."/>
        </authorList>
    </citation>
    <scope>NUCLEOTIDE SEQUENCE</scope>
    <source>
        <strain evidence="12">FA028</strain>
    </source>
</reference>
<dbReference type="InterPro" id="IPR011698">
    <property type="entry name" value="GATase_3"/>
</dbReference>
<dbReference type="RefSeq" id="WP_251812354.1">
    <property type="nucleotide sequence ID" value="NZ_CP101527.1"/>
</dbReference>
<keyword evidence="6" id="KW-0547">Nucleotide-binding</keyword>
<dbReference type="Pfam" id="PF01656">
    <property type="entry name" value="CbiA"/>
    <property type="match status" value="1"/>
</dbReference>
<dbReference type="PANTHER" id="PTHR43873">
    <property type="entry name" value="COBYRINATE A,C-DIAMIDE SYNTHASE"/>
    <property type="match status" value="1"/>
</dbReference>
<dbReference type="InterPro" id="IPR004484">
    <property type="entry name" value="CbiA/CobB_synth"/>
</dbReference>
<dbReference type="PANTHER" id="PTHR43873:SF1">
    <property type="entry name" value="COBYRINATE A,C-DIAMIDE SYNTHASE"/>
    <property type="match status" value="1"/>
</dbReference>
<dbReference type="KEGG" id="asem:NNL22_18485"/>
<evidence type="ECO:0000313" key="12">
    <source>
        <dbReference type="EMBL" id="UZW74984.1"/>
    </source>
</evidence>
<dbReference type="GO" id="GO:0042242">
    <property type="term" value="F:cobyrinic acid a,c-diamide synthase activity"/>
    <property type="evidence" value="ECO:0007669"/>
    <property type="project" value="InterPro"/>
</dbReference>
<comment type="pathway">
    <text evidence="2">Cofactor biosynthesis; adenosylcobalamin biosynthesis.</text>
</comment>
<sequence>MSGDPNIIESTQSIEDALCPVLMIASPGSGHGKTTLTALLARLHRNKDRRVQVFKTGPDFLDPMIHECASGQAVFNLDLWMTGEFDIRCMLHHAASHNDLIIIECAMGLFDGQARNTSADLARLLGVPVVVVIDAKGIAQTFGAIAHGLQSFQHDLPFGGVIANGIGSPHHFQLIRQGTPARVPLIAGIPRDKRLVLPERHLGLVQAGELASLDQWLDDAVEVLLDSGISAGIERLPEPISFRLPKPTSSNINNPCVGALTLPEPLAGKRIAIARDNAFGFIYQANLDLLSSLGAELCFFSPLENEAVPDCEGVWLPGGYPELFADQLSRCRLTQMTLKTLIDNNTPVLAECGGMLFLLDELVTVDESAIAMCGFIPGKAQMRTRFQGLGLQSLRWPEGEMRGHTFHHSEMSIGGEVNGDKTLEPIAYGIRQRDQGRGEALFQVGSIRCSYFHAYFPSNREAVARFFGSHKISVH</sequence>
<feature type="domain" description="CobQ/CobB/MinD/ParA nucleotide binding" evidence="10">
    <location>
        <begin position="22"/>
        <end position="202"/>
    </location>
</feature>
<feature type="domain" description="CobB/CobQ-like glutamine amidotransferase" evidence="11">
    <location>
        <begin position="270"/>
        <end position="459"/>
    </location>
</feature>
<dbReference type="InterPro" id="IPR029062">
    <property type="entry name" value="Class_I_gatase-like"/>
</dbReference>
<dbReference type="Proteomes" id="UP001164472">
    <property type="component" value="Chromosome"/>
</dbReference>
<comment type="cofactor">
    <cofactor evidence="1">
        <name>Mg(2+)</name>
        <dbReference type="ChEBI" id="CHEBI:18420"/>
    </cofactor>
</comment>
<keyword evidence="13" id="KW-1185">Reference proteome</keyword>
<evidence type="ECO:0000256" key="4">
    <source>
        <dbReference type="ARBA" id="ARBA00022573"/>
    </source>
</evidence>
<evidence type="ECO:0000256" key="1">
    <source>
        <dbReference type="ARBA" id="ARBA00001946"/>
    </source>
</evidence>
<evidence type="ECO:0000256" key="5">
    <source>
        <dbReference type="ARBA" id="ARBA00022598"/>
    </source>
</evidence>
<evidence type="ECO:0000259" key="10">
    <source>
        <dbReference type="Pfam" id="PF01656"/>
    </source>
</evidence>
<dbReference type="EMBL" id="CP101527">
    <property type="protein sequence ID" value="UZW74984.1"/>
    <property type="molecule type" value="Genomic_DNA"/>
</dbReference>
<evidence type="ECO:0000256" key="3">
    <source>
        <dbReference type="ARBA" id="ARBA00006205"/>
    </source>
</evidence>
<dbReference type="PROSITE" id="PS51274">
    <property type="entry name" value="GATASE_COBBQ"/>
    <property type="match status" value="1"/>
</dbReference>
<dbReference type="GO" id="GO:0005524">
    <property type="term" value="F:ATP binding"/>
    <property type="evidence" value="ECO:0007669"/>
    <property type="project" value="UniProtKB-KW"/>
</dbReference>
<dbReference type="Gene3D" id="3.40.50.880">
    <property type="match status" value="1"/>
</dbReference>
<evidence type="ECO:0000256" key="6">
    <source>
        <dbReference type="ARBA" id="ARBA00022741"/>
    </source>
</evidence>
<protein>
    <submittedName>
        <fullName evidence="12">Cobyrinate a,c-diamide synthase</fullName>
    </submittedName>
</protein>
<keyword evidence="9" id="KW-0315">Glutamine amidotransferase</keyword>
<dbReference type="SUPFAM" id="SSF52540">
    <property type="entry name" value="P-loop containing nucleoside triphosphate hydrolases"/>
    <property type="match status" value="1"/>
</dbReference>
<keyword evidence="4" id="KW-0169">Cobalamin biosynthesis</keyword>
<accession>A0A9E8HSJ1</accession>
<dbReference type="GO" id="GO:0009236">
    <property type="term" value="P:cobalamin biosynthetic process"/>
    <property type="evidence" value="ECO:0007669"/>
    <property type="project" value="UniProtKB-KW"/>
</dbReference>
<keyword evidence="5" id="KW-0436">Ligase</keyword>
<dbReference type="Gene3D" id="3.40.50.300">
    <property type="entry name" value="P-loop containing nucleotide triphosphate hydrolases"/>
    <property type="match status" value="1"/>
</dbReference>
<evidence type="ECO:0000256" key="9">
    <source>
        <dbReference type="ARBA" id="ARBA00022962"/>
    </source>
</evidence>
<proteinExistence type="inferred from homology"/>
<dbReference type="NCBIfam" id="NF002204">
    <property type="entry name" value="PRK01077.1"/>
    <property type="match status" value="1"/>
</dbReference>
<evidence type="ECO:0000256" key="2">
    <source>
        <dbReference type="ARBA" id="ARBA00004953"/>
    </source>
</evidence>
<dbReference type="InterPro" id="IPR002586">
    <property type="entry name" value="CobQ/CobB/MinD/ParA_Nub-bd_dom"/>
</dbReference>
<evidence type="ECO:0000256" key="7">
    <source>
        <dbReference type="ARBA" id="ARBA00022840"/>
    </source>
</evidence>
<dbReference type="SUPFAM" id="SSF52317">
    <property type="entry name" value="Class I glutamine amidotransferase-like"/>
    <property type="match status" value="1"/>
</dbReference>
<keyword evidence="7" id="KW-0067">ATP-binding</keyword>